<gene>
    <name evidence="1" type="ORF">RhiirC2_718115</name>
</gene>
<dbReference type="Proteomes" id="UP000233469">
    <property type="component" value="Unassembled WGS sequence"/>
</dbReference>
<sequence>MGQTHNTSNKASINHKRPFYFLKKIFEENRKHPLYFLKRIFKSFIAKKFKCSDGESEYNNKLLMGYFYIKFKEEIEDNYKAKSPIQLVPFEGTSKEDNVEVLLDSRYSTQTYEFSLDDLNKAYNELINNRSRILDN</sequence>
<dbReference type="AlphaFoldDB" id="A0A2N1MJR0"/>
<comment type="caution">
    <text evidence="1">The sequence shown here is derived from an EMBL/GenBank/DDBJ whole genome shotgun (WGS) entry which is preliminary data.</text>
</comment>
<evidence type="ECO:0000313" key="2">
    <source>
        <dbReference type="Proteomes" id="UP000233469"/>
    </source>
</evidence>
<evidence type="ECO:0000313" key="1">
    <source>
        <dbReference type="EMBL" id="PKK61877.1"/>
    </source>
</evidence>
<name>A0A2N1MJR0_9GLOM</name>
<dbReference type="VEuPathDB" id="FungiDB:FUN_024748"/>
<reference evidence="1 2" key="2">
    <citation type="submission" date="2017-10" db="EMBL/GenBank/DDBJ databases">
        <title>Extensive intraspecific genome diversity in a model arbuscular mycorrhizal fungus.</title>
        <authorList>
            <person name="Chen E.C.H."/>
            <person name="Morin E."/>
            <person name="Baudet D."/>
            <person name="Noel J."/>
            <person name="Ndikumana S."/>
            <person name="Charron P."/>
            <person name="St-Onge C."/>
            <person name="Giorgi J."/>
            <person name="Grigoriev I.V."/>
            <person name="Roux C."/>
            <person name="Martin F.M."/>
            <person name="Corradi N."/>
        </authorList>
    </citation>
    <scope>NUCLEOTIDE SEQUENCE [LARGE SCALE GENOMIC DNA]</scope>
    <source>
        <strain evidence="1 2">C2</strain>
    </source>
</reference>
<accession>A0A2N1MJR0</accession>
<dbReference type="VEuPathDB" id="FungiDB:RhiirFUN_003969"/>
<reference evidence="1 2" key="1">
    <citation type="submission" date="2016-04" db="EMBL/GenBank/DDBJ databases">
        <title>Genome analyses suggest a sexual origin of heterokaryosis in a supposedly ancient asexual fungus.</title>
        <authorList>
            <person name="Ropars J."/>
            <person name="Sedzielewska K."/>
            <person name="Noel J."/>
            <person name="Charron P."/>
            <person name="Farinelli L."/>
            <person name="Marton T."/>
            <person name="Kruger M."/>
            <person name="Pelin A."/>
            <person name="Brachmann A."/>
            <person name="Corradi N."/>
        </authorList>
    </citation>
    <scope>NUCLEOTIDE SEQUENCE [LARGE SCALE GENOMIC DNA]</scope>
    <source>
        <strain evidence="1 2">C2</strain>
    </source>
</reference>
<organism evidence="1 2">
    <name type="scientific">Rhizophagus irregularis</name>
    <dbReference type="NCBI Taxonomy" id="588596"/>
    <lineage>
        <taxon>Eukaryota</taxon>
        <taxon>Fungi</taxon>
        <taxon>Fungi incertae sedis</taxon>
        <taxon>Mucoromycota</taxon>
        <taxon>Glomeromycotina</taxon>
        <taxon>Glomeromycetes</taxon>
        <taxon>Glomerales</taxon>
        <taxon>Glomeraceae</taxon>
        <taxon>Rhizophagus</taxon>
    </lineage>
</organism>
<protein>
    <submittedName>
        <fullName evidence="1">Uncharacterized protein</fullName>
    </submittedName>
</protein>
<proteinExistence type="predicted"/>
<dbReference type="EMBL" id="LLXL01002089">
    <property type="protein sequence ID" value="PKK61877.1"/>
    <property type="molecule type" value="Genomic_DNA"/>
</dbReference>